<dbReference type="EMBL" id="CP001359">
    <property type="protein sequence ID" value="ACL66984.1"/>
    <property type="molecule type" value="Genomic_DNA"/>
</dbReference>
<proteinExistence type="inferred from homology"/>
<gene>
    <name evidence="3" type="ordered locus">A2cp1_3657</name>
</gene>
<sequence>MRFMMIVKASPDSEAGAPPSRELIQAMTRYNEELVNAGVLLAGDGLLPSSKGARVRFSKGKVEVVDGPFAEAKELVAGFWMIQVKSKEEAVAWARRCPNPMGEGAEGELELRQVAEAADFPPEVLSSEDAAKEAEIFERAKRNAASR</sequence>
<dbReference type="InterPro" id="IPR005545">
    <property type="entry name" value="YCII"/>
</dbReference>
<dbReference type="KEGG" id="acp:A2cp1_3657"/>
<keyword evidence="4" id="KW-1185">Reference proteome</keyword>
<comment type="similarity">
    <text evidence="1">Belongs to the YciI family.</text>
</comment>
<dbReference type="SUPFAM" id="SSF54909">
    <property type="entry name" value="Dimeric alpha+beta barrel"/>
    <property type="match status" value="1"/>
</dbReference>
<dbReference type="HOGENOM" id="CLU_130902_0_0_7"/>
<dbReference type="PANTHER" id="PTHR35174:SF4">
    <property type="entry name" value="BLL7163 PROTEIN"/>
    <property type="match status" value="1"/>
</dbReference>
<evidence type="ECO:0000313" key="4">
    <source>
        <dbReference type="Proteomes" id="UP000007089"/>
    </source>
</evidence>
<organism evidence="3 4">
    <name type="scientific">Anaeromyxobacter dehalogenans (strain ATCC BAA-258 / DSM 21875 / 2CP-1)</name>
    <dbReference type="NCBI Taxonomy" id="455488"/>
    <lineage>
        <taxon>Bacteria</taxon>
        <taxon>Pseudomonadati</taxon>
        <taxon>Myxococcota</taxon>
        <taxon>Myxococcia</taxon>
        <taxon>Myxococcales</taxon>
        <taxon>Cystobacterineae</taxon>
        <taxon>Anaeromyxobacteraceae</taxon>
        <taxon>Anaeromyxobacter</taxon>
    </lineage>
</organism>
<dbReference type="InterPro" id="IPR011008">
    <property type="entry name" value="Dimeric_a/b-barrel"/>
</dbReference>
<dbReference type="RefSeq" id="WP_015934757.1">
    <property type="nucleotide sequence ID" value="NC_011891.1"/>
</dbReference>
<evidence type="ECO:0000256" key="1">
    <source>
        <dbReference type="ARBA" id="ARBA00007689"/>
    </source>
</evidence>
<dbReference type="Proteomes" id="UP000007089">
    <property type="component" value="Chromosome"/>
</dbReference>
<evidence type="ECO:0000313" key="3">
    <source>
        <dbReference type="EMBL" id="ACL66984.1"/>
    </source>
</evidence>
<accession>B8J689</accession>
<dbReference type="Gene3D" id="3.30.70.1060">
    <property type="entry name" value="Dimeric alpha+beta barrel"/>
    <property type="match status" value="1"/>
</dbReference>
<evidence type="ECO:0000259" key="2">
    <source>
        <dbReference type="Pfam" id="PF03795"/>
    </source>
</evidence>
<dbReference type="PANTHER" id="PTHR35174">
    <property type="entry name" value="BLL7171 PROTEIN-RELATED"/>
    <property type="match status" value="1"/>
</dbReference>
<name>B8J689_ANAD2</name>
<dbReference type="AlphaFoldDB" id="B8J689"/>
<reference evidence="3" key="1">
    <citation type="submission" date="2009-01" db="EMBL/GenBank/DDBJ databases">
        <title>Complete sequence of Anaeromyxobacter dehalogenans 2CP-1.</title>
        <authorList>
            <consortium name="US DOE Joint Genome Institute"/>
            <person name="Lucas S."/>
            <person name="Copeland A."/>
            <person name="Lapidus A."/>
            <person name="Glavina del Rio T."/>
            <person name="Dalin E."/>
            <person name="Tice H."/>
            <person name="Bruce D."/>
            <person name="Goodwin L."/>
            <person name="Pitluck S."/>
            <person name="Saunders E."/>
            <person name="Brettin T."/>
            <person name="Detter J.C."/>
            <person name="Han C."/>
            <person name="Larimer F."/>
            <person name="Land M."/>
            <person name="Hauser L."/>
            <person name="Kyrpides N."/>
            <person name="Ovchinnikova G."/>
            <person name="Beliaev A.S."/>
            <person name="Richardson P."/>
        </authorList>
    </citation>
    <scope>NUCLEOTIDE SEQUENCE</scope>
    <source>
        <strain evidence="3">2CP-1</strain>
    </source>
</reference>
<feature type="domain" description="YCII-related" evidence="2">
    <location>
        <begin position="1"/>
        <end position="101"/>
    </location>
</feature>
<dbReference type="Pfam" id="PF03795">
    <property type="entry name" value="YCII"/>
    <property type="match status" value="1"/>
</dbReference>
<protein>
    <submittedName>
        <fullName evidence="3">YCII-related</fullName>
    </submittedName>
</protein>